<dbReference type="Gene3D" id="3.30.930.10">
    <property type="entry name" value="Bira Bifunctional Protein, Domain 2"/>
    <property type="match status" value="1"/>
</dbReference>
<comment type="pathway">
    <text evidence="2">Protein modification; protein lipoylation via exogenous pathway; protein N(6)-(lipoyl)lysine from lipoate: step 1/2.</text>
</comment>
<dbReference type="Gene3D" id="3.30.390.50">
    <property type="entry name" value="CO dehydrogenase flavoprotein, C-terminal domain"/>
    <property type="match status" value="1"/>
</dbReference>
<comment type="catalytic activity">
    <reaction evidence="7">
        <text>L-lysyl-[lipoyl-carrier protein] + (R)-lipoate + ATP = N(6)-[(R)-lipoyl]-L-lysyl-[lipoyl-carrier protein] + AMP + diphosphate + H(+)</text>
        <dbReference type="Rhea" id="RHEA:49288"/>
        <dbReference type="Rhea" id="RHEA-COMP:10500"/>
        <dbReference type="Rhea" id="RHEA-COMP:10502"/>
        <dbReference type="ChEBI" id="CHEBI:15378"/>
        <dbReference type="ChEBI" id="CHEBI:29969"/>
        <dbReference type="ChEBI" id="CHEBI:30616"/>
        <dbReference type="ChEBI" id="CHEBI:33019"/>
        <dbReference type="ChEBI" id="CHEBI:83088"/>
        <dbReference type="ChEBI" id="CHEBI:83099"/>
        <dbReference type="ChEBI" id="CHEBI:456215"/>
        <dbReference type="EC" id="6.3.1.20"/>
    </reaction>
</comment>
<dbReference type="InterPro" id="IPR004562">
    <property type="entry name" value="LipoylTrfase_LipoateP_Ligase"/>
</dbReference>
<dbReference type="GO" id="GO:0005737">
    <property type="term" value="C:cytoplasm"/>
    <property type="evidence" value="ECO:0007669"/>
    <property type="project" value="TreeGrafter"/>
</dbReference>
<dbReference type="InterPro" id="IPR004143">
    <property type="entry name" value="BPL_LPL_catalytic"/>
</dbReference>
<dbReference type="OrthoDB" id="9788148at2"/>
<dbReference type="PANTHER" id="PTHR12561">
    <property type="entry name" value="LIPOATE-PROTEIN LIGASE"/>
    <property type="match status" value="1"/>
</dbReference>
<evidence type="ECO:0000313" key="10">
    <source>
        <dbReference type="Proteomes" id="UP000462760"/>
    </source>
</evidence>
<evidence type="ECO:0000313" key="9">
    <source>
        <dbReference type="EMBL" id="MSS44011.1"/>
    </source>
</evidence>
<sequence>MKSRIIISETFDPAYNLGLEEYLIETGEDILYLWQNDNTIVIGRNQNPYRECNINKMKEDGIKLVRRRSGGGAVFHDMGNLNFTIISKKHEKNIEENFQLVNKALSYENIESVFNGRNDLHVDNKKISGNAFYEDEKIFCHHGTLLIDVDMDKLSSYLTASKLKLKSKGIESVKSRVINLKEINSDISVEKIKAALIKAYEKDHEVSEIEYFTKETMEENPDLMKKIQRYNSWEWIYGESPKSNVYFDRKFRWGIIEFEFYISSGKIKESKISSDSIINEDFQALSQAFIGRDFKKEEGIKVIEENVESEEIRRDLIEAIKNI</sequence>
<evidence type="ECO:0000256" key="6">
    <source>
        <dbReference type="ARBA" id="ARBA00022840"/>
    </source>
</evidence>
<evidence type="ECO:0000256" key="3">
    <source>
        <dbReference type="ARBA" id="ARBA00012367"/>
    </source>
</evidence>
<dbReference type="CDD" id="cd16443">
    <property type="entry name" value="LplA"/>
    <property type="match status" value="1"/>
</dbReference>
<evidence type="ECO:0000256" key="5">
    <source>
        <dbReference type="ARBA" id="ARBA00022741"/>
    </source>
</evidence>
<dbReference type="GO" id="GO:0009249">
    <property type="term" value="P:protein lipoylation"/>
    <property type="evidence" value="ECO:0007669"/>
    <property type="project" value="InterPro"/>
</dbReference>
<dbReference type="GO" id="GO:0017118">
    <property type="term" value="F:lipoyltransferase activity"/>
    <property type="evidence" value="ECO:0007669"/>
    <property type="project" value="TreeGrafter"/>
</dbReference>
<accession>A0A844FJ79</accession>
<dbReference type="InterPro" id="IPR019491">
    <property type="entry name" value="Lipoate_protein_ligase_C"/>
</dbReference>
<dbReference type="SUPFAM" id="SSF55681">
    <property type="entry name" value="Class II aaRS and biotin synthetases"/>
    <property type="match status" value="1"/>
</dbReference>
<dbReference type="Pfam" id="PF21948">
    <property type="entry name" value="LplA-B_cat"/>
    <property type="match status" value="1"/>
</dbReference>
<reference evidence="9 10" key="1">
    <citation type="submission" date="2019-08" db="EMBL/GenBank/DDBJ databases">
        <title>In-depth cultivation of the pig gut microbiome towards novel bacterial diversity and tailored functional studies.</title>
        <authorList>
            <person name="Wylensek D."/>
            <person name="Hitch T.C.A."/>
            <person name="Clavel T."/>
        </authorList>
    </citation>
    <scope>NUCLEOTIDE SEQUENCE [LARGE SCALE GENOMIC DNA]</scope>
    <source>
        <strain evidence="9 10">Med78-601-WT-4W-RMD-3</strain>
    </source>
</reference>
<gene>
    <name evidence="9" type="ORF">FYJ27_09770</name>
</gene>
<name>A0A844FJ79_9FIRM</name>
<keyword evidence="4 9" id="KW-0436">Ligase</keyword>
<dbReference type="AlphaFoldDB" id="A0A844FJ79"/>
<dbReference type="UniPathway" id="UPA00537">
    <property type="reaction ID" value="UER00594"/>
</dbReference>
<dbReference type="Pfam" id="PF10437">
    <property type="entry name" value="Lip_prot_lig_C"/>
    <property type="match status" value="1"/>
</dbReference>
<evidence type="ECO:0000256" key="7">
    <source>
        <dbReference type="ARBA" id="ARBA00048037"/>
    </source>
</evidence>
<comment type="pathway">
    <text evidence="1">Protein modification; protein lipoylation via exogenous pathway; protein N(6)-(lipoyl)lysine from lipoate: step 2/2.</text>
</comment>
<dbReference type="RefSeq" id="WP_154484685.1">
    <property type="nucleotide sequence ID" value="NZ_VULR01000014.1"/>
</dbReference>
<comment type="caution">
    <text evidence="9">The sequence shown here is derived from an EMBL/GenBank/DDBJ whole genome shotgun (WGS) entry which is preliminary data.</text>
</comment>
<dbReference type="PROSITE" id="PS51733">
    <property type="entry name" value="BPL_LPL_CATALYTIC"/>
    <property type="match status" value="1"/>
</dbReference>
<dbReference type="GO" id="GO:0016979">
    <property type="term" value="F:lipoate-protein ligase activity"/>
    <property type="evidence" value="ECO:0007669"/>
    <property type="project" value="UniProtKB-EC"/>
</dbReference>
<dbReference type="GO" id="GO:0005524">
    <property type="term" value="F:ATP binding"/>
    <property type="evidence" value="ECO:0007669"/>
    <property type="project" value="UniProtKB-KW"/>
</dbReference>
<dbReference type="PANTHER" id="PTHR12561:SF3">
    <property type="entry name" value="LIPOYLTRANSFERASE 1, MITOCHONDRIAL"/>
    <property type="match status" value="1"/>
</dbReference>
<organism evidence="9 10">
    <name type="scientific">Anaerosalibacter bizertensis</name>
    <dbReference type="NCBI Taxonomy" id="932217"/>
    <lineage>
        <taxon>Bacteria</taxon>
        <taxon>Bacillati</taxon>
        <taxon>Bacillota</taxon>
        <taxon>Tissierellia</taxon>
        <taxon>Tissierellales</taxon>
        <taxon>Sporanaerobacteraceae</taxon>
        <taxon>Anaerosalibacter</taxon>
    </lineage>
</organism>
<dbReference type="SUPFAM" id="SSF82649">
    <property type="entry name" value="SufE/NifU"/>
    <property type="match status" value="1"/>
</dbReference>
<dbReference type="InterPro" id="IPR045864">
    <property type="entry name" value="aa-tRNA-synth_II/BPL/LPL"/>
</dbReference>
<evidence type="ECO:0000256" key="4">
    <source>
        <dbReference type="ARBA" id="ARBA00022598"/>
    </source>
</evidence>
<dbReference type="EC" id="6.3.1.20" evidence="3"/>
<feature type="domain" description="BPL/LPL catalytic" evidence="8">
    <location>
        <begin position="25"/>
        <end position="208"/>
    </location>
</feature>
<keyword evidence="5" id="KW-0547">Nucleotide-binding</keyword>
<dbReference type="NCBIfam" id="TIGR00545">
    <property type="entry name" value="lipoyltrans"/>
    <property type="match status" value="1"/>
</dbReference>
<keyword evidence="6" id="KW-0067">ATP-binding</keyword>
<evidence type="ECO:0000256" key="2">
    <source>
        <dbReference type="ARBA" id="ARBA00005124"/>
    </source>
</evidence>
<evidence type="ECO:0000256" key="1">
    <source>
        <dbReference type="ARBA" id="ARBA00005085"/>
    </source>
</evidence>
<protein>
    <recommendedName>
        <fullName evidence="3">lipoate--protein ligase</fullName>
        <ecNumber evidence="3">6.3.1.20</ecNumber>
    </recommendedName>
</protein>
<evidence type="ECO:0000259" key="8">
    <source>
        <dbReference type="PROSITE" id="PS51733"/>
    </source>
</evidence>
<proteinExistence type="predicted"/>
<dbReference type="EMBL" id="VULR01000014">
    <property type="protein sequence ID" value="MSS44011.1"/>
    <property type="molecule type" value="Genomic_DNA"/>
</dbReference>
<dbReference type="Proteomes" id="UP000462760">
    <property type="component" value="Unassembled WGS sequence"/>
</dbReference>